<feature type="transmembrane region" description="Helical" evidence="3">
    <location>
        <begin position="79"/>
        <end position="100"/>
    </location>
</feature>
<feature type="transmembrane region" description="Helical" evidence="3">
    <location>
        <begin position="154"/>
        <end position="174"/>
    </location>
</feature>
<comment type="caution">
    <text evidence="5">The sequence shown here is derived from an EMBL/GenBank/DDBJ whole genome shotgun (WGS) entry which is preliminary data.</text>
</comment>
<name>A0A397A4H6_APHAT</name>
<dbReference type="InterPro" id="IPR023610">
    <property type="entry name" value="PInositol-4/5-P-5/4-kinase"/>
</dbReference>
<keyword evidence="1" id="KW-0418">Kinase</keyword>
<dbReference type="VEuPathDB" id="FungiDB:H257_00869"/>
<dbReference type="Gene3D" id="3.30.810.10">
    <property type="entry name" value="2-Layer Sandwich"/>
    <property type="match status" value="1"/>
</dbReference>
<dbReference type="PROSITE" id="PS51455">
    <property type="entry name" value="PIPK"/>
    <property type="match status" value="1"/>
</dbReference>
<dbReference type="EMBL" id="QUSZ01007675">
    <property type="protein sequence ID" value="RHY01876.1"/>
    <property type="molecule type" value="Genomic_DNA"/>
</dbReference>
<keyword evidence="1" id="KW-0808">Transferase</keyword>
<feature type="domain" description="PIPK" evidence="4">
    <location>
        <begin position="259"/>
        <end position="587"/>
    </location>
</feature>
<proteinExistence type="predicted"/>
<keyword evidence="3" id="KW-0812">Transmembrane</keyword>
<dbReference type="PANTHER" id="PTHR23086:SF8">
    <property type="entry name" value="PHOSPHATIDYLINOSITOL 5-PHOSPHATE 4-KINASE, ISOFORM A"/>
    <property type="match status" value="1"/>
</dbReference>
<evidence type="ECO:0000256" key="3">
    <source>
        <dbReference type="SAM" id="Phobius"/>
    </source>
</evidence>
<dbReference type="InterPro" id="IPR027483">
    <property type="entry name" value="PInositol-4-P-4/5-kinase_C_sf"/>
</dbReference>
<feature type="transmembrane region" description="Helical" evidence="3">
    <location>
        <begin position="112"/>
        <end position="133"/>
    </location>
</feature>
<accession>A0A397A4H6</accession>
<dbReference type="CDD" id="cd00139">
    <property type="entry name" value="PIPKc"/>
    <property type="match status" value="1"/>
</dbReference>
<dbReference type="InterPro" id="IPR027484">
    <property type="entry name" value="PInositol-4-P-5-kinase_N"/>
</dbReference>
<dbReference type="SUPFAM" id="SSF56104">
    <property type="entry name" value="SAICAR synthase-like"/>
    <property type="match status" value="1"/>
</dbReference>
<keyword evidence="3" id="KW-1133">Transmembrane helix</keyword>
<evidence type="ECO:0000313" key="5">
    <source>
        <dbReference type="EMBL" id="RHY01876.1"/>
    </source>
</evidence>
<dbReference type="Gene3D" id="3.30.800.10">
    <property type="entry name" value="Phosphatidylinositol Phosphate Kinase II Beta"/>
    <property type="match status" value="2"/>
</dbReference>
<feature type="compositionally biased region" description="Acidic residues" evidence="2">
    <location>
        <begin position="634"/>
        <end position="647"/>
    </location>
</feature>
<evidence type="ECO:0000256" key="1">
    <source>
        <dbReference type="PROSITE-ProRule" id="PRU00781"/>
    </source>
</evidence>
<dbReference type="InterPro" id="IPR002498">
    <property type="entry name" value="PInositol-4-P-4/5-kinase_core"/>
</dbReference>
<dbReference type="GO" id="GO:0046854">
    <property type="term" value="P:phosphatidylinositol phosphate biosynthetic process"/>
    <property type="evidence" value="ECO:0007669"/>
    <property type="project" value="TreeGrafter"/>
</dbReference>
<evidence type="ECO:0000259" key="4">
    <source>
        <dbReference type="PROSITE" id="PS51455"/>
    </source>
</evidence>
<dbReference type="PANTHER" id="PTHR23086">
    <property type="entry name" value="PHOSPHATIDYLINOSITOL-4-PHOSPHATE 5-KINASE"/>
    <property type="match status" value="1"/>
</dbReference>
<dbReference type="Proteomes" id="UP000265427">
    <property type="component" value="Unassembled WGS sequence"/>
</dbReference>
<evidence type="ECO:0000256" key="2">
    <source>
        <dbReference type="SAM" id="MobiDB-lite"/>
    </source>
</evidence>
<dbReference type="GO" id="GO:0005886">
    <property type="term" value="C:plasma membrane"/>
    <property type="evidence" value="ECO:0007669"/>
    <property type="project" value="TreeGrafter"/>
</dbReference>
<dbReference type="AlphaFoldDB" id="A0A397A4H6"/>
<dbReference type="GO" id="GO:0005524">
    <property type="term" value="F:ATP binding"/>
    <property type="evidence" value="ECO:0007669"/>
    <property type="project" value="UniProtKB-UniRule"/>
</dbReference>
<dbReference type="Pfam" id="PF01504">
    <property type="entry name" value="PIP5K"/>
    <property type="match status" value="1"/>
</dbReference>
<dbReference type="SMART" id="SM00330">
    <property type="entry name" value="PIPKc"/>
    <property type="match status" value="1"/>
</dbReference>
<dbReference type="GO" id="GO:0016308">
    <property type="term" value="F:1-phosphatidylinositol-4-phosphate 5-kinase activity"/>
    <property type="evidence" value="ECO:0007669"/>
    <property type="project" value="TreeGrafter"/>
</dbReference>
<feature type="transmembrane region" description="Helical" evidence="3">
    <location>
        <begin position="40"/>
        <end position="59"/>
    </location>
</feature>
<reference evidence="5 6" key="1">
    <citation type="submission" date="2018-08" db="EMBL/GenBank/DDBJ databases">
        <title>Aphanomyces genome sequencing and annotation.</title>
        <authorList>
            <person name="Minardi D."/>
            <person name="Oidtmann B."/>
            <person name="Van Der Giezen M."/>
            <person name="Studholme D.J."/>
        </authorList>
    </citation>
    <scope>NUCLEOTIDE SEQUENCE [LARGE SCALE GENOMIC DNA]</scope>
    <source>
        <strain evidence="5 6">Kv</strain>
    </source>
</reference>
<protein>
    <recommendedName>
        <fullName evidence="4">PIPK domain-containing protein</fullName>
    </recommendedName>
</protein>
<sequence>MDARAAGPLDSDAPPPPLALVDIAHAALFHASPLPGSVSIPFWAMLYFSSASTFWYLMLAMDLISSLSNPFLPFQANNFLHHAVAWPAAGAWVGAFYLLFRSKLEPTSSLRIWMVLPMYVVLAYIAIALFVTWKKSRVLETQAHTTTRRMAKLILPYLLVFGVGGVMDICLYAADVHVEASTGYRSWPVNTLHQVTQVLQLVAVFVLFQRKAGWVLCWRRRPAATPVQASASATLESPCAVPMDNTTRATEDNGRLSGDDLSVSNVLRQCIMKYTSMGIIESAQSAKSKPTTEVHWEDYTSVEHKSIVVHGEIDSSTLNFRDCAPAVFGHIRSMFGVTEADYIDSFALHQNMNEHGSEGKSGNLFYFTGRRAPRPPRVTPYYHGYLQSHPKSHLCRYFGCHSISLPVGTRRMYFVVMQNLFNEGPVDQRFDLKGNTDRRQAIQSHHVEQYIVRSQNREPISKLMMDIDFLKLRQAVHVDDADEAEMQSQLIEDITFLASRSIMDYSILLGVKFLRPQDPTATSATMSKGRDRLYYVGMIDMLQQYTWRWTLQRWFLGVVCCKDMTNVSAVPPNEYGNRLMHFVRRRFFYTPGKARCSGWTHIESPAHSELQRPRLYALTSLHKWKHKAVHPNQDSDDDSDDANEEDSPIPTGSKRKRAKRAIGEELDPQSDKKALSTPRRIDTNVVILKQPPSEWYWCDDHSAVDFYMHVGLVASDNHCELLPLEMNAFGLWLMNEDGYACIVLSDIIRIHISYSNSELYNAHPMESDDISVRPHQLYATAMSPISATLSDSEPSLTASSPCDPLSDLSFILPLPHELPSTSIMLGVFATAPADFVVNWASGAASLLRAIESIPVAGTLLNQCPMCQCTQSLELPMIHSTTCSLKELLLRLARIQ</sequence>
<organism evidence="5 6">
    <name type="scientific">Aphanomyces astaci</name>
    <name type="common">Crayfish plague agent</name>
    <dbReference type="NCBI Taxonomy" id="112090"/>
    <lineage>
        <taxon>Eukaryota</taxon>
        <taxon>Sar</taxon>
        <taxon>Stramenopiles</taxon>
        <taxon>Oomycota</taxon>
        <taxon>Saprolegniomycetes</taxon>
        <taxon>Saprolegniales</taxon>
        <taxon>Verrucalvaceae</taxon>
        <taxon>Aphanomyces</taxon>
    </lineage>
</organism>
<dbReference type="VEuPathDB" id="FungiDB:H257_00870"/>
<evidence type="ECO:0000313" key="6">
    <source>
        <dbReference type="Proteomes" id="UP000265427"/>
    </source>
</evidence>
<keyword evidence="1" id="KW-0067">ATP-binding</keyword>
<feature type="region of interest" description="Disordered" evidence="2">
    <location>
        <begin position="627"/>
        <end position="677"/>
    </location>
</feature>
<keyword evidence="1" id="KW-0547">Nucleotide-binding</keyword>
<keyword evidence="3" id="KW-0472">Membrane</keyword>
<gene>
    <name evidence="5" type="ORF">DYB36_007945</name>
</gene>